<dbReference type="KEGG" id="aara:120897586"/>
<dbReference type="EnsemblMetazoa" id="AARA002167-RA">
    <property type="protein sequence ID" value="AARA002167-PA"/>
    <property type="gene ID" value="AARA002167"/>
</dbReference>
<evidence type="ECO:0000313" key="1">
    <source>
        <dbReference type="EnsemblMetazoa" id="AARA002167-PA"/>
    </source>
</evidence>
<protein>
    <submittedName>
        <fullName evidence="1">Uncharacterized protein</fullName>
    </submittedName>
</protein>
<reference evidence="1" key="1">
    <citation type="submission" date="2022-08" db="UniProtKB">
        <authorList>
            <consortium name="EnsemblMetazoa"/>
        </authorList>
    </citation>
    <scope>IDENTIFICATION</scope>
    <source>
        <strain evidence="1">Dongola</strain>
    </source>
</reference>
<dbReference type="VEuPathDB" id="VectorBase:AARA21_001467"/>
<dbReference type="VEuPathDB" id="VectorBase:AARA002167"/>
<dbReference type="RefSeq" id="XP_040158512.1">
    <property type="nucleotide sequence ID" value="XM_040302578.1"/>
</dbReference>
<organism evidence="1 2">
    <name type="scientific">Anopheles arabiensis</name>
    <name type="common">Mosquito</name>
    <dbReference type="NCBI Taxonomy" id="7173"/>
    <lineage>
        <taxon>Eukaryota</taxon>
        <taxon>Metazoa</taxon>
        <taxon>Ecdysozoa</taxon>
        <taxon>Arthropoda</taxon>
        <taxon>Hexapoda</taxon>
        <taxon>Insecta</taxon>
        <taxon>Pterygota</taxon>
        <taxon>Neoptera</taxon>
        <taxon>Endopterygota</taxon>
        <taxon>Diptera</taxon>
        <taxon>Nematocera</taxon>
        <taxon>Culicoidea</taxon>
        <taxon>Culicidae</taxon>
        <taxon>Anophelinae</taxon>
        <taxon>Anopheles</taxon>
    </lineage>
</organism>
<dbReference type="PROSITE" id="PS51257">
    <property type="entry name" value="PROKAR_LIPOPROTEIN"/>
    <property type="match status" value="1"/>
</dbReference>
<dbReference type="EMBL" id="APCN01000909">
    <property type="status" value="NOT_ANNOTATED_CDS"/>
    <property type="molecule type" value="Genomic_DNA"/>
</dbReference>
<proteinExistence type="predicted"/>
<dbReference type="Proteomes" id="UP000075840">
    <property type="component" value="Unassembled WGS sequence"/>
</dbReference>
<sequence>MKLLQSSLALAAILLLAYSSPAVSACNYGIGVRVRGDYVLHTITLTKRAAQEPEMLKLEVDYKASPLLNQQITLTSFQTTSTTSCTFTFPVINNSKHVASTIQSNIPISEFVLTVTVYGFNYA</sequence>
<keyword evidence="2" id="KW-1185">Reference proteome</keyword>
<name>A0A182HLN5_ANOAR</name>
<accession>A0A182HLN5</accession>
<dbReference type="AlphaFoldDB" id="A0A182HLN5"/>
<dbReference type="GeneID" id="120897586"/>
<evidence type="ECO:0000313" key="2">
    <source>
        <dbReference type="Proteomes" id="UP000075840"/>
    </source>
</evidence>